<evidence type="ECO:0000256" key="5">
    <source>
        <dbReference type="ARBA" id="ARBA00023212"/>
    </source>
</evidence>
<sequence length="1208" mass="133787">MVAHQSPDRGIPSSTLAALRGILVSSLSRENLSSIDRYSTSRRRVTFHETSGAAPTGDALRHSRPSSVNKGRRRVRPMSMDATPINAHTMHWFAYLGPEPAADQAVQSDANPQEATALNDGHLSDGENEDVRRSTNFDAENNDPGGASAAGSRDRPATDERLRHVRDRQQEERQRRLEELRAQALAAQKFREQKEEERRKRIEEMRLRDNDRRSQVEERKKAIWEAERDRREAILRKNQEREARMETKRKNDRSNIVFAFGSSTPRMLEPADTGGSFWGHRRATSTTNVTFTAAPLTRRSSERELDGSKKRATSAGGLDRQPGEDRMATSMYEVFSWNEQQQTGASNAPVRVPVRRSVTPGSERSLHKRYSLAVAPHSTIDLDDEQTDGVSMPVSYQRTVVRRRTDLVPTIPSPRDTSSHLHGSRGSLSQHHGRSSGAGRAYSMTRLDQLAKPRAPRLSLISPTSPPNQTLNSPKSKSTKDNRSRSMMHLAGAGLSSGHGNQHRRLNRKVHAAKSMTQLPVAGSGPLPPPRMTRAERLRRQSKETAVSNGPQIAFANGSSSPGLRSGELTPSLSGSSSRPGSALSTQNASSLTGTVVRRPASAPRRPRPASIAGTGVTAENVTKHGMNGEKPKTAGDKDGASKPPLPKVHAAPRKSVPSKPETPKRTTTEKLSRPNSVKASPKLTPKATPLQSPGDGANKPDIANISKQVEVTNTTVVKTEIVNGKTDVSVQEEQTVITTGDVPAQGTNTEQQEPIATVSVPADGKTAIEPPKEDAAKVVGESIKITQEFINAESVKEEDVPQVTTVSEENDKAVPVHQPKAEPSKNEEAKAIDGALTENGDGVDMTASMIAKTRITTEEEAKAALAERRRLAREEAERQAELERRRQREAEEAELKRQREEEEKQRRLEEETLRLAEEQRKAEEQRLLQAIEETRQREQEEARRREEEIRQKAEREEQERKAREEAEKQREEMAKRLEQEEKEREARRKRVEAIMLRTRSKANNSATSTPNKAENDDKSPSEDNSKPNTEQSDSDQQTLTSSMQESFDKSVTEKENALFNSSIKLNNTPAPPANNGFQVNSDLVNKNNNQLNGDNLFKNDNENEKQSQNGHRNGPDLIDNTVEQNNTTNTLLDLSEFDNLANNTSTNVTNLKNAMQIQHSELITDMMTGVDGIIDLVDATNSNGQATIPPPIICFTDNSDNRDLSLL</sequence>
<dbReference type="AlphaFoldDB" id="A0A6M2DTI3"/>
<dbReference type="PANTHER" id="PTHR15073">
    <property type="entry name" value="MICROTUBULE-ASSOCIATED PROTEIN"/>
    <property type="match status" value="1"/>
</dbReference>
<organism evidence="7">
    <name type="scientific">Xenopsylla cheopis</name>
    <name type="common">Oriental rat flea</name>
    <name type="synonym">Pulex cheopis</name>
    <dbReference type="NCBI Taxonomy" id="163159"/>
    <lineage>
        <taxon>Eukaryota</taxon>
        <taxon>Metazoa</taxon>
        <taxon>Ecdysozoa</taxon>
        <taxon>Arthropoda</taxon>
        <taxon>Hexapoda</taxon>
        <taxon>Insecta</taxon>
        <taxon>Pterygota</taxon>
        <taxon>Neoptera</taxon>
        <taxon>Endopterygota</taxon>
        <taxon>Siphonaptera</taxon>
        <taxon>Pulicidae</taxon>
        <taxon>Xenopsyllinae</taxon>
        <taxon>Xenopsylla</taxon>
    </lineage>
</organism>
<feature type="region of interest" description="Disordered" evidence="6">
    <location>
        <begin position="797"/>
        <end position="829"/>
    </location>
</feature>
<feature type="region of interest" description="Disordered" evidence="6">
    <location>
        <begin position="733"/>
        <end position="775"/>
    </location>
</feature>
<evidence type="ECO:0000256" key="2">
    <source>
        <dbReference type="ARBA" id="ARBA00007525"/>
    </source>
</evidence>
<feature type="region of interest" description="Disordered" evidence="6">
    <location>
        <begin position="934"/>
        <end position="1121"/>
    </location>
</feature>
<dbReference type="InterPro" id="IPR051483">
    <property type="entry name" value="MAP7_domain-containing"/>
</dbReference>
<evidence type="ECO:0000256" key="1">
    <source>
        <dbReference type="ARBA" id="ARBA00004245"/>
    </source>
</evidence>
<feature type="compositionally biased region" description="Polar residues" evidence="6">
    <location>
        <begin position="461"/>
        <end position="476"/>
    </location>
</feature>
<feature type="compositionally biased region" description="Basic and acidic residues" evidence="6">
    <location>
        <begin position="533"/>
        <end position="543"/>
    </location>
</feature>
<keyword evidence="4" id="KW-0175">Coiled coil</keyword>
<feature type="region of interest" description="Disordered" evidence="6">
    <location>
        <begin position="515"/>
        <end position="707"/>
    </location>
</feature>
<feature type="compositionally biased region" description="Basic and acidic residues" evidence="6">
    <location>
        <begin position="627"/>
        <end position="641"/>
    </location>
</feature>
<feature type="compositionally biased region" description="Basic and acidic residues" evidence="6">
    <location>
        <begin position="122"/>
        <end position="135"/>
    </location>
</feature>
<evidence type="ECO:0000256" key="4">
    <source>
        <dbReference type="ARBA" id="ARBA00023054"/>
    </source>
</evidence>
<evidence type="ECO:0000256" key="3">
    <source>
        <dbReference type="ARBA" id="ARBA00022490"/>
    </source>
</evidence>
<name>A0A6M2DTI3_XENCH</name>
<comment type="subcellular location">
    <subcellularLocation>
        <location evidence="1">Cytoplasm</location>
        <location evidence="1">Cytoskeleton</location>
    </subcellularLocation>
</comment>
<protein>
    <submittedName>
        <fullName evidence="7">Putative trichohyalin-plectin-similarity domain protein</fullName>
    </submittedName>
</protein>
<dbReference type="CDD" id="cd22249">
    <property type="entry name" value="UDM1_RNF168_RNF169-like"/>
    <property type="match status" value="1"/>
</dbReference>
<feature type="compositionally biased region" description="Basic and acidic residues" evidence="6">
    <location>
        <begin position="1047"/>
        <end position="1057"/>
    </location>
</feature>
<feature type="region of interest" description="Disordered" evidence="6">
    <location>
        <begin position="852"/>
        <end position="910"/>
    </location>
</feature>
<feature type="compositionally biased region" description="Polar residues" evidence="6">
    <location>
        <begin position="544"/>
        <end position="563"/>
    </location>
</feature>
<comment type="similarity">
    <text evidence="2">Belongs to the MAP7 family.</text>
</comment>
<dbReference type="GO" id="GO:0015630">
    <property type="term" value="C:microtubule cytoskeleton"/>
    <property type="evidence" value="ECO:0007669"/>
    <property type="project" value="InterPro"/>
</dbReference>
<evidence type="ECO:0000256" key="6">
    <source>
        <dbReference type="SAM" id="MobiDB-lite"/>
    </source>
</evidence>
<feature type="region of interest" description="Disordered" evidence="6">
    <location>
        <begin position="403"/>
        <end position="440"/>
    </location>
</feature>
<dbReference type="EMBL" id="GIIL01005468">
    <property type="protein sequence ID" value="NOV49194.1"/>
    <property type="molecule type" value="Transcribed_RNA"/>
</dbReference>
<feature type="compositionally biased region" description="Basic and acidic residues" evidence="6">
    <location>
        <begin position="934"/>
        <end position="987"/>
    </location>
</feature>
<dbReference type="GO" id="GO:0000226">
    <property type="term" value="P:microtubule cytoskeleton organization"/>
    <property type="evidence" value="ECO:0007669"/>
    <property type="project" value="InterPro"/>
</dbReference>
<feature type="compositionally biased region" description="Polar residues" evidence="6">
    <location>
        <begin position="1059"/>
        <end position="1069"/>
    </location>
</feature>
<feature type="compositionally biased region" description="Basic and acidic residues" evidence="6">
    <location>
        <begin position="299"/>
        <end position="309"/>
    </location>
</feature>
<feature type="compositionally biased region" description="Polar residues" evidence="6">
    <location>
        <begin position="746"/>
        <end position="755"/>
    </location>
</feature>
<feature type="compositionally biased region" description="Polar residues" evidence="6">
    <location>
        <begin position="1002"/>
        <end position="1013"/>
    </location>
</feature>
<dbReference type="InterPro" id="IPR008604">
    <property type="entry name" value="MAP7_fam"/>
</dbReference>
<dbReference type="PANTHER" id="PTHR15073:SF1">
    <property type="entry name" value="RETICULOCYTE-BINDING PROTEIN HOMOLOG 2A"/>
    <property type="match status" value="1"/>
</dbReference>
<dbReference type="Pfam" id="PF05672">
    <property type="entry name" value="MAP7"/>
    <property type="match status" value="1"/>
</dbReference>
<proteinExistence type="inferred from homology"/>
<reference evidence="7" key="1">
    <citation type="submission" date="2020-03" db="EMBL/GenBank/DDBJ databases">
        <title>Transcriptomic Profiling of the Digestive Tract of the Rat Flea, Xenopsylla cheopis, Following Blood Feeding and Infection with Yersinia pestis.</title>
        <authorList>
            <person name="Bland D.M."/>
            <person name="Martens C.A."/>
            <person name="Virtaneva K."/>
            <person name="Kanakabandi K."/>
            <person name="Long D."/>
            <person name="Rosenke R."/>
            <person name="Saturday G.A."/>
            <person name="Hoyt F.H."/>
            <person name="Bruno D.P."/>
            <person name="Ribeiro J.M.C."/>
            <person name="Hinnebusch J."/>
        </authorList>
    </citation>
    <scope>NUCLEOTIDE SEQUENCE</scope>
</reference>
<feature type="compositionally biased region" description="Low complexity" evidence="6">
    <location>
        <begin position="1035"/>
        <end position="1045"/>
    </location>
</feature>
<feature type="compositionally biased region" description="Basic and acidic residues" evidence="6">
    <location>
        <begin position="1014"/>
        <end position="1026"/>
    </location>
</feature>
<feature type="compositionally biased region" description="Low complexity" evidence="6">
    <location>
        <begin position="420"/>
        <end position="430"/>
    </location>
</feature>
<feature type="region of interest" description="Disordered" evidence="6">
    <location>
        <begin position="456"/>
        <end position="484"/>
    </location>
</feature>
<feature type="compositionally biased region" description="Basic and acidic residues" evidence="6">
    <location>
        <begin position="810"/>
        <end position="829"/>
    </location>
</feature>
<feature type="compositionally biased region" description="Basic and acidic residues" evidence="6">
    <location>
        <begin position="152"/>
        <end position="176"/>
    </location>
</feature>
<feature type="region of interest" description="Disordered" evidence="6">
    <location>
        <begin position="103"/>
        <end position="176"/>
    </location>
</feature>
<feature type="region of interest" description="Disordered" evidence="6">
    <location>
        <begin position="40"/>
        <end position="80"/>
    </location>
</feature>
<keyword evidence="5" id="KW-0206">Cytoskeleton</keyword>
<feature type="compositionally biased region" description="Basic and acidic residues" evidence="6">
    <location>
        <begin position="662"/>
        <end position="673"/>
    </location>
</feature>
<feature type="region of interest" description="Disordered" evidence="6">
    <location>
        <begin position="296"/>
        <end position="324"/>
    </location>
</feature>
<evidence type="ECO:0000313" key="7">
    <source>
        <dbReference type="EMBL" id="NOV49194.1"/>
    </source>
</evidence>
<accession>A0A6M2DTI3</accession>
<feature type="compositionally biased region" description="Polar residues" evidence="6">
    <location>
        <begin position="105"/>
        <end position="116"/>
    </location>
</feature>
<feature type="compositionally biased region" description="Basic and acidic residues" evidence="6">
    <location>
        <begin position="856"/>
        <end position="910"/>
    </location>
</feature>
<feature type="compositionally biased region" description="Low complexity" evidence="6">
    <location>
        <begin position="1079"/>
        <end position="1097"/>
    </location>
</feature>
<keyword evidence="3" id="KW-0963">Cytoplasm</keyword>
<feature type="compositionally biased region" description="Low complexity" evidence="6">
    <location>
        <begin position="566"/>
        <end position="585"/>
    </location>
</feature>